<feature type="chain" id="PRO_5003049525" description="DUF2059 domain-containing protein" evidence="1">
    <location>
        <begin position="22"/>
        <end position="182"/>
    </location>
</feature>
<name>D3RPQ0_ALLVD</name>
<dbReference type="Proteomes" id="UP000001441">
    <property type="component" value="Chromosome"/>
</dbReference>
<evidence type="ECO:0000313" key="2">
    <source>
        <dbReference type="EMBL" id="ADC61632.1"/>
    </source>
</evidence>
<proteinExistence type="predicted"/>
<feature type="signal peptide" evidence="1">
    <location>
        <begin position="1"/>
        <end position="21"/>
    </location>
</feature>
<keyword evidence="1" id="KW-0732">Signal</keyword>
<protein>
    <recommendedName>
        <fullName evidence="4">DUF2059 domain-containing protein</fullName>
    </recommendedName>
</protein>
<reference evidence="2 3" key="1">
    <citation type="journal article" date="2011" name="Stand. Genomic Sci.">
        <title>Complete genome sequence of Allochromatium vinosum DSM 180(T).</title>
        <authorList>
            <person name="Weissgerber T."/>
            <person name="Zigann R."/>
            <person name="Bruce D."/>
            <person name="Chang Y.J."/>
            <person name="Detter J.C."/>
            <person name="Han C."/>
            <person name="Hauser L."/>
            <person name="Jeffries C.D."/>
            <person name="Land M."/>
            <person name="Munk A.C."/>
            <person name="Tapia R."/>
            <person name="Dahl C."/>
        </authorList>
    </citation>
    <scope>NUCLEOTIDE SEQUENCE [LARGE SCALE GENOMIC DNA]</scope>
    <source>
        <strain evidence="3">ATCC 17899 / DSM 180 / NBRC 103801 / NCIMB 10441 / D</strain>
    </source>
</reference>
<accession>D3RPQ0</accession>
<dbReference type="EMBL" id="CP001896">
    <property type="protein sequence ID" value="ADC61632.1"/>
    <property type="molecule type" value="Genomic_DNA"/>
</dbReference>
<dbReference type="HOGENOM" id="CLU_1479134_0_0_6"/>
<dbReference type="OrthoDB" id="5801217at2"/>
<sequence>MLKWTAILVCLLSWLAGNALAADLTAPDIERFMTTYTQLMPYLDGLEEDEDDELDVADNEDDFLDLASLQEEILKSLAGETEALSIIEQNGYASPDVFAEQAAYITRAYIAHTALLNLDEFEASLQNMTPEERENLAAMPFAQSLQETRQQLSNVPDAHIESIRPYLDRLHGVFDPSAPSDQ</sequence>
<organism evidence="2 3">
    <name type="scientific">Allochromatium vinosum (strain ATCC 17899 / DSM 180 / NBRC 103801 / NCIMB 10441 / D)</name>
    <name type="common">Chromatium vinosum</name>
    <dbReference type="NCBI Taxonomy" id="572477"/>
    <lineage>
        <taxon>Bacteria</taxon>
        <taxon>Pseudomonadati</taxon>
        <taxon>Pseudomonadota</taxon>
        <taxon>Gammaproteobacteria</taxon>
        <taxon>Chromatiales</taxon>
        <taxon>Chromatiaceae</taxon>
        <taxon>Allochromatium</taxon>
    </lineage>
</organism>
<gene>
    <name evidence="2" type="ordered locus">Alvin_0683</name>
</gene>
<dbReference type="AlphaFoldDB" id="D3RPQ0"/>
<evidence type="ECO:0008006" key="4">
    <source>
        <dbReference type="Google" id="ProtNLM"/>
    </source>
</evidence>
<evidence type="ECO:0000313" key="3">
    <source>
        <dbReference type="Proteomes" id="UP000001441"/>
    </source>
</evidence>
<keyword evidence="3" id="KW-1185">Reference proteome</keyword>
<evidence type="ECO:0000256" key="1">
    <source>
        <dbReference type="SAM" id="SignalP"/>
    </source>
</evidence>
<dbReference type="RefSeq" id="WP_012969908.1">
    <property type="nucleotide sequence ID" value="NC_013851.1"/>
</dbReference>
<dbReference type="KEGG" id="alv:Alvin_0683"/>
<dbReference type="eggNOG" id="ENOG5033ZTY">
    <property type="taxonomic scope" value="Bacteria"/>
</dbReference>